<comment type="caution">
    <text evidence="2">The sequence shown here is derived from an EMBL/GenBank/DDBJ whole genome shotgun (WGS) entry which is preliminary data.</text>
</comment>
<feature type="region of interest" description="Disordered" evidence="1">
    <location>
        <begin position="441"/>
        <end position="478"/>
    </location>
</feature>
<accession>A0AAV7DQ35</accession>
<dbReference type="EMBL" id="JAINDJ010000021">
    <property type="protein sequence ID" value="KAG9438683.1"/>
    <property type="molecule type" value="Genomic_DNA"/>
</dbReference>
<proteinExistence type="predicted"/>
<keyword evidence="3" id="KW-1185">Reference proteome</keyword>
<protein>
    <submittedName>
        <fullName evidence="2">Uncharacterized protein</fullName>
    </submittedName>
</protein>
<feature type="compositionally biased region" description="Polar residues" evidence="1">
    <location>
        <begin position="1"/>
        <end position="19"/>
    </location>
</feature>
<dbReference type="AlphaFoldDB" id="A0AAV7DQ35"/>
<sequence>MGLNLSGSWQQGHSATYNTRRPRRLVVRPGASPTTACPWGRKAPNVGRQAGGEDVPPQPNSPPDNVFRPGFRRRIPLVVPVLSRLFGAGEGPKGGVPDPSPSPRRGDQLSPGGGSFEQSTDSPAGWDWDPVPSPQSQSFSRIYGSILPTSLAYIVPSTRGCSPWRPDAVMSTTRRGRLSVLGFSRAPGGYPDHQRRRGALPAAGPYLRLSRFRICTGGRSAQARRPVFGGSRRPSYSSRPGCCPAAGLAQLGTVTRAFGSSRIASSVTKNGPLGALDSVRGSAKQPRSPTYLKFENRTSRARAPAILRETGGNQLLDGSISLSPLYPSQASDLPRRYRCGPPPEVSSGRPLRHSSPSFGSRQVGRRCSPLEDPANQLPSLPPYGFGRPLASHTCQTPWSVFQGGSNGEPAGPAPKAAQVPRGNASVVVAPPSSVTEAAYRGAGSSAGLGSPVTSVGRRPSRRRTGSRRPALDRRIARPHPLPSRQFQALFDSLFKVLFIFPSRYLLAIGLSPLALGRNLPPYLGCIPKQPDFADSASRCDGVRAAGLSPSLAPHSMGLAPGPSRRAASANYNSSGESRSILILGLFGLARPLLGESFGCSHLTWGANPSKASVRGGNCRQGSSSEPGPRTRPSPRGAREGGATTRRAKCPWGKVFSANLARGARTTNLLAPRRPPRRRQRWGQQSGGGGRLRRAWRPGRCTLDLVASGATCVQRLRWFAGFCNSHQVSRIRFVLHRSREPRYPLPRVVLGYRVESGPPRASSFAWHRSRPVVVRVFASRTVAGAGAETRRRPVAKRRGFDGRFAPGRARRPAGHRSVDFIALSAANRQASPAIEHFTDHSIGRAAGAELTRQIAPPTKSGHAPPPIESRKSSQSVNPYYVWTCTEAATRPVKARGASPGRGGRVDLCTHLGGPIDQPKTLRAGIVIYCHYLPVSGLGNFLAPAAFLGCGSRFSGSLSESNPNSPSPVNTMVGPYPTIES</sequence>
<dbReference type="PANTHER" id="PTHR47188:SF1">
    <property type="entry name" value="PROTEIN TAR1"/>
    <property type="match status" value="1"/>
</dbReference>
<feature type="region of interest" description="Disordered" evidence="1">
    <location>
        <begin position="396"/>
        <end position="418"/>
    </location>
</feature>
<feature type="compositionally biased region" description="Low complexity" evidence="1">
    <location>
        <begin position="956"/>
        <end position="968"/>
    </location>
</feature>
<evidence type="ECO:0000256" key="1">
    <source>
        <dbReference type="SAM" id="MobiDB-lite"/>
    </source>
</evidence>
<feature type="region of interest" description="Disordered" evidence="1">
    <location>
        <begin position="610"/>
        <end position="644"/>
    </location>
</feature>
<feature type="region of interest" description="Disordered" evidence="1">
    <location>
        <begin position="327"/>
        <end position="384"/>
    </location>
</feature>
<reference evidence="2 3" key="1">
    <citation type="submission" date="2021-07" db="EMBL/GenBank/DDBJ databases">
        <title>The Aristolochia fimbriata genome: insights into angiosperm evolution, floral development and chemical biosynthesis.</title>
        <authorList>
            <person name="Jiao Y."/>
        </authorList>
    </citation>
    <scope>NUCLEOTIDE SEQUENCE [LARGE SCALE GENOMIC DNA]</scope>
    <source>
        <strain evidence="2">IBCAS-2021</strain>
        <tissue evidence="2">Leaf</tissue>
    </source>
</reference>
<dbReference type="Proteomes" id="UP000825729">
    <property type="component" value="Unassembled WGS sequence"/>
</dbReference>
<feature type="region of interest" description="Disordered" evidence="1">
    <location>
        <begin position="87"/>
        <end position="134"/>
    </location>
</feature>
<evidence type="ECO:0000313" key="2">
    <source>
        <dbReference type="EMBL" id="KAG9438683.1"/>
    </source>
</evidence>
<feature type="region of interest" description="Disordered" evidence="1">
    <location>
        <begin position="956"/>
        <end position="979"/>
    </location>
</feature>
<dbReference type="PANTHER" id="PTHR47188">
    <property type="entry name" value="PROTEIN TAR1"/>
    <property type="match status" value="1"/>
</dbReference>
<gene>
    <name evidence="2" type="ORF">H6P81_021372</name>
</gene>
<dbReference type="InterPro" id="IPR044792">
    <property type="entry name" value="TAR1"/>
</dbReference>
<feature type="region of interest" description="Disordered" evidence="1">
    <location>
        <begin position="1"/>
        <end position="69"/>
    </location>
</feature>
<name>A0AAV7DQ35_ARIFI</name>
<dbReference type="GO" id="GO:0043457">
    <property type="term" value="P:regulation of cellular respiration"/>
    <property type="evidence" value="ECO:0007669"/>
    <property type="project" value="InterPro"/>
</dbReference>
<organism evidence="2 3">
    <name type="scientific">Aristolochia fimbriata</name>
    <name type="common">White veined hardy Dutchman's pipe vine</name>
    <dbReference type="NCBI Taxonomy" id="158543"/>
    <lineage>
        <taxon>Eukaryota</taxon>
        <taxon>Viridiplantae</taxon>
        <taxon>Streptophyta</taxon>
        <taxon>Embryophyta</taxon>
        <taxon>Tracheophyta</taxon>
        <taxon>Spermatophyta</taxon>
        <taxon>Magnoliopsida</taxon>
        <taxon>Magnoliidae</taxon>
        <taxon>Piperales</taxon>
        <taxon>Aristolochiaceae</taxon>
        <taxon>Aristolochia</taxon>
    </lineage>
</organism>
<evidence type="ECO:0000313" key="3">
    <source>
        <dbReference type="Proteomes" id="UP000825729"/>
    </source>
</evidence>
<feature type="region of interest" description="Disordered" evidence="1">
    <location>
        <begin position="671"/>
        <end position="692"/>
    </location>
</feature>